<proteinExistence type="predicted"/>
<evidence type="ECO:0000259" key="1">
    <source>
        <dbReference type="PROSITE" id="PS51719"/>
    </source>
</evidence>
<organism evidence="2 3">
    <name type="scientific">Merluccius polli</name>
    <name type="common">Benguela hake</name>
    <name type="synonym">Merluccius cadenati</name>
    <dbReference type="NCBI Taxonomy" id="89951"/>
    <lineage>
        <taxon>Eukaryota</taxon>
        <taxon>Metazoa</taxon>
        <taxon>Chordata</taxon>
        <taxon>Craniata</taxon>
        <taxon>Vertebrata</taxon>
        <taxon>Euteleostomi</taxon>
        <taxon>Actinopterygii</taxon>
        <taxon>Neopterygii</taxon>
        <taxon>Teleostei</taxon>
        <taxon>Neoteleostei</taxon>
        <taxon>Acanthomorphata</taxon>
        <taxon>Zeiogadaria</taxon>
        <taxon>Gadariae</taxon>
        <taxon>Gadiformes</taxon>
        <taxon>Gadoidei</taxon>
        <taxon>Merlucciidae</taxon>
        <taxon>Merluccius</taxon>
    </lineage>
</organism>
<evidence type="ECO:0000313" key="3">
    <source>
        <dbReference type="Proteomes" id="UP001174136"/>
    </source>
</evidence>
<comment type="caution">
    <text evidence="2">The sequence shown here is derived from an EMBL/GenBank/DDBJ whole genome shotgun (WGS) entry which is preliminary data.</text>
</comment>
<dbReference type="EMBL" id="JAOPHQ010001434">
    <property type="protein sequence ID" value="KAK0150825.1"/>
    <property type="molecule type" value="Genomic_DNA"/>
</dbReference>
<dbReference type="PANTHER" id="PTHR18884">
    <property type="entry name" value="SEPTIN"/>
    <property type="match status" value="1"/>
</dbReference>
<reference evidence="2" key="1">
    <citation type="journal article" date="2023" name="Front. Mar. Sci.">
        <title>A new Merluccius polli reference genome to investigate the effects of global change in West African waters.</title>
        <authorList>
            <person name="Mateo J.L."/>
            <person name="Blanco-Fernandez C."/>
            <person name="Garcia-Vazquez E."/>
            <person name="Machado-Schiaffino G."/>
        </authorList>
    </citation>
    <scope>NUCLEOTIDE SEQUENCE</scope>
    <source>
        <strain evidence="2">C29</strain>
        <tissue evidence="2">Fin</tissue>
    </source>
</reference>
<sequence>MSPSTVENIAHCEFAYLRDLLIRTHMQNIKDITSSIHYEMYRVRRLHENNTVAAHANGIPEHRLVAHEM</sequence>
<dbReference type="Pfam" id="PF00735">
    <property type="entry name" value="Septin"/>
    <property type="match status" value="1"/>
</dbReference>
<dbReference type="InterPro" id="IPR027417">
    <property type="entry name" value="P-loop_NTPase"/>
</dbReference>
<feature type="domain" description="Septin-type G" evidence="1">
    <location>
        <begin position="1"/>
        <end position="48"/>
    </location>
</feature>
<dbReference type="InterPro" id="IPR030379">
    <property type="entry name" value="G_SEPTIN_dom"/>
</dbReference>
<protein>
    <submittedName>
        <fullName evidence="2">Septin-9</fullName>
    </submittedName>
</protein>
<evidence type="ECO:0000313" key="2">
    <source>
        <dbReference type="EMBL" id="KAK0150825.1"/>
    </source>
</evidence>
<accession>A0AA47N331</accession>
<name>A0AA47N331_MERPO</name>
<dbReference type="Gene3D" id="3.40.50.300">
    <property type="entry name" value="P-loop containing nucleotide triphosphate hydrolases"/>
    <property type="match status" value="1"/>
</dbReference>
<dbReference type="AlphaFoldDB" id="A0AA47N331"/>
<dbReference type="PROSITE" id="PS51719">
    <property type="entry name" value="G_SEPTIN"/>
    <property type="match status" value="1"/>
</dbReference>
<dbReference type="GO" id="GO:0005525">
    <property type="term" value="F:GTP binding"/>
    <property type="evidence" value="ECO:0007669"/>
    <property type="project" value="InterPro"/>
</dbReference>
<dbReference type="Proteomes" id="UP001174136">
    <property type="component" value="Unassembled WGS sequence"/>
</dbReference>
<keyword evidence="3" id="KW-1185">Reference proteome</keyword>
<gene>
    <name evidence="2" type="primary">SEPT9_1</name>
    <name evidence="2" type="ORF">N1851_008059</name>
</gene>